<dbReference type="Pfam" id="PF10162">
    <property type="entry name" value="G8"/>
    <property type="match status" value="1"/>
</dbReference>
<sequence length="1077" mass="118070">MTEQHQFHPNDPSKQKEHMALLDLVPDSKATHVAVNNGSWFDANTWKNGQIPDNQANVVITDGVQVTYDGESEASLQTLRVDGQLDFAPDKNTKMEVDTFVVSPEGTLTIGTETNPIQANKTARIIIADNGAIDTTWDPEQLSRGIISHGKISIHGQEKDSHLKLAQDAMTGDQELVLAEQPLNWTVGDTLVLTGTNYVPSTRTDWKGTEDEEVKIAGIEGNRIILDRPLEYDHDTPQDSLKASVANYTRNVVIETENAESLPANQRGHVMFMHSDNVDVRYAEFHELGRTDKSELLDDFALDNNGSRIIDANGEPKDGARTNVRGRYAVHFHKTGVDQPDSPPAIAVGNAVWGSPGWGYVHHDSHVVLEDNAAYNVFGAAFVTETGNETGSWVNNIAIKSEGRIGISKGGTRNHDIAANGTAFWLQGRLVENENNIAAGQRHGGMTYMLRGVDQMDVLADNLTHPEIARYQSSLDPDKPEINGFKNGEVFASGMGLEVIKANPRQEHDVRSVLDGFKAWEVRTGTHLEYTSKYTLNDFSVIATEFKPRDGISIGNNAEDMVINNAYAEGFDTGITFAKNRTFDSNAPWNFVVIDPELVNNDEDFENFDPQKDQLLTQADLKPGTLKLELSPQADFVFKPDASDRQSVILGTKIDSIGEIEYPSGNDSAKFKLGSLKNRLLEGHYEDALGTKFITVEELIADRVTGELIKLNFVVTLDDSWNEFTLGGILGDSPLLGVYEGNVEPGFVDDDLQQFLNSTPSNTDTTSDSDTDSDEITDDSTDESDTSDETTDDSDDDESDTFDETTDDSDDDESDTSEETTDDSTDDSETSEPDDGVTDNLDAIRIEAEDMELDTYRLESSEVASNDSLIRLPGGSQNDTGKAVTRFEGPSGKYDVVVGYFDENDGKAQLEVNLDGVSLESWTLDQKLGSNYISENNFLTRTVAEGISIEPGEVVEITGTKQAGEFARVDYLEFVPSDVATDPLTGEVFDEATNSSMTSDVDASDELILNRNSDSLLVSDFVDGQDIIKLTENLTFEHLEFVQSGDNTLIQMAQTDQLLATLEGVSASSLDSQDFAV</sequence>
<reference evidence="7 8" key="1">
    <citation type="journal article" date="2013" name="Front. Microbiol.">
        <title>Comparative genomic analyses of the cyanobacterium, Lyngbya aestuarii BL J, a powerful hydrogen producer.</title>
        <authorList>
            <person name="Kothari A."/>
            <person name="Vaughn M."/>
            <person name="Garcia-Pichel F."/>
        </authorList>
    </citation>
    <scope>NUCLEOTIDE SEQUENCE [LARGE SCALE GENOMIC DNA]</scope>
    <source>
        <strain evidence="7 8">BL J</strain>
    </source>
</reference>
<gene>
    <name evidence="7" type="ORF">M595_2685</name>
</gene>
<dbReference type="Pfam" id="PF24606">
    <property type="entry name" value="CEMIP_beta-hel"/>
    <property type="match status" value="1"/>
</dbReference>
<evidence type="ECO:0000256" key="3">
    <source>
        <dbReference type="ARBA" id="ARBA00022729"/>
    </source>
</evidence>
<organism evidence="7 8">
    <name type="scientific">Lyngbya aestuarii BL J</name>
    <dbReference type="NCBI Taxonomy" id="1348334"/>
    <lineage>
        <taxon>Bacteria</taxon>
        <taxon>Bacillati</taxon>
        <taxon>Cyanobacteriota</taxon>
        <taxon>Cyanophyceae</taxon>
        <taxon>Oscillatoriophycideae</taxon>
        <taxon>Oscillatoriales</taxon>
        <taxon>Microcoleaceae</taxon>
        <taxon>Lyngbya</taxon>
    </lineage>
</organism>
<dbReference type="InterPro" id="IPR011050">
    <property type="entry name" value="Pectin_lyase_fold/virulence"/>
</dbReference>
<evidence type="ECO:0000256" key="5">
    <source>
        <dbReference type="SAM" id="MobiDB-lite"/>
    </source>
</evidence>
<dbReference type="OrthoDB" id="457996at2"/>
<evidence type="ECO:0000313" key="8">
    <source>
        <dbReference type="Proteomes" id="UP000017127"/>
    </source>
</evidence>
<evidence type="ECO:0000256" key="2">
    <source>
        <dbReference type="ARBA" id="ARBA00022475"/>
    </source>
</evidence>
<comment type="subcellular location">
    <subcellularLocation>
        <location evidence="1">Cell membrane</location>
    </subcellularLocation>
</comment>
<proteinExistence type="predicted"/>
<feature type="region of interest" description="Disordered" evidence="5">
    <location>
        <begin position="868"/>
        <end position="887"/>
    </location>
</feature>
<evidence type="ECO:0000259" key="6">
    <source>
        <dbReference type="PROSITE" id="PS51484"/>
    </source>
</evidence>
<feature type="domain" description="G8" evidence="6">
    <location>
        <begin position="44"/>
        <end position="167"/>
    </location>
</feature>
<keyword evidence="2" id="KW-1003">Cell membrane</keyword>
<feature type="region of interest" description="Disordered" evidence="5">
    <location>
        <begin position="753"/>
        <end position="840"/>
    </location>
</feature>
<dbReference type="GO" id="GO:0005886">
    <property type="term" value="C:plasma membrane"/>
    <property type="evidence" value="ECO:0007669"/>
    <property type="project" value="UniProtKB-SubCell"/>
</dbReference>
<dbReference type="SUPFAM" id="SSF51126">
    <property type="entry name" value="Pectin lyase-like"/>
    <property type="match status" value="1"/>
</dbReference>
<keyword evidence="3" id="KW-0732">Signal</keyword>
<keyword evidence="4" id="KW-0325">Glycoprotein</keyword>
<dbReference type="CDD" id="cd02795">
    <property type="entry name" value="CBM6-CBM35-CBM36_like"/>
    <property type="match status" value="1"/>
</dbReference>
<evidence type="ECO:0000313" key="7">
    <source>
        <dbReference type="EMBL" id="ERT07318.1"/>
    </source>
</evidence>
<dbReference type="EMBL" id="AUZM01000023">
    <property type="protein sequence ID" value="ERT07318.1"/>
    <property type="molecule type" value="Genomic_DNA"/>
</dbReference>
<evidence type="ECO:0000256" key="4">
    <source>
        <dbReference type="ARBA" id="ARBA00023180"/>
    </source>
</evidence>
<dbReference type="PANTHER" id="PTHR46769">
    <property type="entry name" value="POLYCYSTIC KIDNEY AND HEPATIC DISEASE 1 (AUTOSOMAL RECESSIVE)-LIKE 1"/>
    <property type="match status" value="1"/>
</dbReference>
<keyword evidence="8" id="KW-1185">Reference proteome</keyword>
<dbReference type="InterPro" id="IPR052387">
    <property type="entry name" value="Fibrocystin"/>
</dbReference>
<dbReference type="PATRIC" id="fig|1348334.3.peg.2599"/>
<dbReference type="RefSeq" id="WP_023066491.1">
    <property type="nucleotide sequence ID" value="NZ_AUZM01000023.1"/>
</dbReference>
<dbReference type="InterPro" id="IPR019316">
    <property type="entry name" value="G8_domain"/>
</dbReference>
<dbReference type="InterPro" id="IPR055401">
    <property type="entry name" value="CEMIP_beta-hel_dom"/>
</dbReference>
<accession>U7QHE0</accession>
<dbReference type="SMART" id="SM01225">
    <property type="entry name" value="G8"/>
    <property type="match status" value="1"/>
</dbReference>
<keyword evidence="2" id="KW-0472">Membrane</keyword>
<comment type="caution">
    <text evidence="7">The sequence shown here is derived from an EMBL/GenBank/DDBJ whole genome shotgun (WGS) entry which is preliminary data.</text>
</comment>
<dbReference type="PANTHER" id="PTHR46769:SF2">
    <property type="entry name" value="FIBROCYSTIN-L ISOFORM 2 PRECURSOR-RELATED"/>
    <property type="match status" value="1"/>
</dbReference>
<protein>
    <submittedName>
        <fullName evidence="7">G8 domain protein</fullName>
    </submittedName>
</protein>
<feature type="compositionally biased region" description="Acidic residues" evidence="5">
    <location>
        <begin position="767"/>
        <end position="837"/>
    </location>
</feature>
<dbReference type="AlphaFoldDB" id="U7QHE0"/>
<evidence type="ECO:0000256" key="1">
    <source>
        <dbReference type="ARBA" id="ARBA00004236"/>
    </source>
</evidence>
<name>U7QHE0_9CYAN</name>
<dbReference type="PROSITE" id="PS51484">
    <property type="entry name" value="G8"/>
    <property type="match status" value="1"/>
</dbReference>
<dbReference type="Proteomes" id="UP000017127">
    <property type="component" value="Unassembled WGS sequence"/>
</dbReference>